<name>A0A9W8CWF6_9FUNG</name>
<evidence type="ECO:0000313" key="3">
    <source>
        <dbReference type="Proteomes" id="UP001143981"/>
    </source>
</evidence>
<evidence type="ECO:0000256" key="1">
    <source>
        <dbReference type="SAM" id="Phobius"/>
    </source>
</evidence>
<organism evidence="2 3">
    <name type="scientific">Coemansia biformis</name>
    <dbReference type="NCBI Taxonomy" id="1286918"/>
    <lineage>
        <taxon>Eukaryota</taxon>
        <taxon>Fungi</taxon>
        <taxon>Fungi incertae sedis</taxon>
        <taxon>Zoopagomycota</taxon>
        <taxon>Kickxellomycotina</taxon>
        <taxon>Kickxellomycetes</taxon>
        <taxon>Kickxellales</taxon>
        <taxon>Kickxellaceae</taxon>
        <taxon>Coemansia</taxon>
    </lineage>
</organism>
<keyword evidence="1" id="KW-0812">Transmembrane</keyword>
<dbReference type="EMBL" id="JANBOI010001643">
    <property type="protein sequence ID" value="KAJ1726296.1"/>
    <property type="molecule type" value="Genomic_DNA"/>
</dbReference>
<dbReference type="OrthoDB" id="5555546at2759"/>
<gene>
    <name evidence="2" type="ORF">LPJ61_005284</name>
</gene>
<proteinExistence type="predicted"/>
<reference evidence="2" key="1">
    <citation type="submission" date="2022-07" db="EMBL/GenBank/DDBJ databases">
        <title>Phylogenomic reconstructions and comparative analyses of Kickxellomycotina fungi.</title>
        <authorList>
            <person name="Reynolds N.K."/>
            <person name="Stajich J.E."/>
            <person name="Barry K."/>
            <person name="Grigoriev I.V."/>
            <person name="Crous P."/>
            <person name="Smith M.E."/>
        </authorList>
    </citation>
    <scope>NUCLEOTIDE SEQUENCE</scope>
    <source>
        <strain evidence="2">BCRC 34381</strain>
    </source>
</reference>
<keyword evidence="3" id="KW-1185">Reference proteome</keyword>
<feature type="transmembrane region" description="Helical" evidence="1">
    <location>
        <begin position="12"/>
        <end position="28"/>
    </location>
</feature>
<keyword evidence="1" id="KW-1133">Transmembrane helix</keyword>
<keyword evidence="1" id="KW-0472">Membrane</keyword>
<dbReference type="AlphaFoldDB" id="A0A9W8CWF6"/>
<protein>
    <submittedName>
        <fullName evidence="2">Uncharacterized protein</fullName>
    </submittedName>
</protein>
<comment type="caution">
    <text evidence="2">The sequence shown here is derived from an EMBL/GenBank/DDBJ whole genome shotgun (WGS) entry which is preliminary data.</text>
</comment>
<accession>A0A9W8CWF6</accession>
<evidence type="ECO:0000313" key="2">
    <source>
        <dbReference type="EMBL" id="KAJ1726296.1"/>
    </source>
</evidence>
<dbReference type="Proteomes" id="UP001143981">
    <property type="component" value="Unassembled WGS sequence"/>
</dbReference>
<sequence length="106" mass="11839">MAWLRTLQEKKYFVAGLVVAPLGLYVGLRIKQQQAGREIEEVRHGVASAQVRAEPPTVADDIRAELLSLHNARNSLRRQESLLSLELDSVHAKLQRLDRQGAQDSG</sequence>